<evidence type="ECO:0000256" key="2">
    <source>
        <dbReference type="ARBA" id="ARBA00023015"/>
    </source>
</evidence>
<dbReference type="GO" id="GO:0000981">
    <property type="term" value="F:DNA-binding transcription factor activity, RNA polymerase II-specific"/>
    <property type="evidence" value="ECO:0007669"/>
    <property type="project" value="InterPro"/>
</dbReference>
<dbReference type="InterPro" id="IPR036864">
    <property type="entry name" value="Zn2-C6_fun-type_DNA-bd_sf"/>
</dbReference>
<feature type="compositionally biased region" description="Polar residues" evidence="5">
    <location>
        <begin position="86"/>
        <end position="99"/>
    </location>
</feature>
<evidence type="ECO:0000313" key="7">
    <source>
        <dbReference type="EMBL" id="KAG4416596.1"/>
    </source>
</evidence>
<dbReference type="GO" id="GO:0003677">
    <property type="term" value="F:DNA binding"/>
    <property type="evidence" value="ECO:0007669"/>
    <property type="project" value="InterPro"/>
</dbReference>
<evidence type="ECO:0000259" key="6">
    <source>
        <dbReference type="PROSITE" id="PS50048"/>
    </source>
</evidence>
<dbReference type="SMART" id="SM00066">
    <property type="entry name" value="GAL4"/>
    <property type="match status" value="1"/>
</dbReference>
<dbReference type="Gene3D" id="4.10.240.10">
    <property type="entry name" value="Zn(2)-C6 fungal-type DNA-binding domain"/>
    <property type="match status" value="1"/>
</dbReference>
<evidence type="ECO:0000256" key="1">
    <source>
        <dbReference type="ARBA" id="ARBA00022723"/>
    </source>
</evidence>
<reference evidence="7" key="1">
    <citation type="submission" date="2021-02" db="EMBL/GenBank/DDBJ databases">
        <title>Genome sequence Cadophora malorum strain M34.</title>
        <authorList>
            <person name="Stefanovic E."/>
            <person name="Vu D."/>
            <person name="Scully C."/>
            <person name="Dijksterhuis J."/>
            <person name="Roader J."/>
            <person name="Houbraken J."/>
        </authorList>
    </citation>
    <scope>NUCLEOTIDE SEQUENCE</scope>
    <source>
        <strain evidence="7">M34</strain>
    </source>
</reference>
<keyword evidence="2" id="KW-0805">Transcription regulation</keyword>
<dbReference type="InterPro" id="IPR001138">
    <property type="entry name" value="Zn2Cys6_DnaBD"/>
</dbReference>
<proteinExistence type="predicted"/>
<feature type="compositionally biased region" description="Basic and acidic residues" evidence="5">
    <location>
        <begin position="100"/>
        <end position="113"/>
    </location>
</feature>
<dbReference type="OrthoDB" id="6509908at2759"/>
<feature type="domain" description="Zn(2)-C6 fungal-type" evidence="6">
    <location>
        <begin position="17"/>
        <end position="49"/>
    </location>
</feature>
<gene>
    <name evidence="7" type="ORF">IFR04_010239</name>
</gene>
<dbReference type="PROSITE" id="PS00463">
    <property type="entry name" value="ZN2_CY6_FUNGAL_1"/>
    <property type="match status" value="1"/>
</dbReference>
<dbReference type="Pfam" id="PF00172">
    <property type="entry name" value="Zn_clus"/>
    <property type="match status" value="1"/>
</dbReference>
<dbReference type="CDD" id="cd12148">
    <property type="entry name" value="fungal_TF_MHR"/>
    <property type="match status" value="1"/>
</dbReference>
<dbReference type="SMART" id="SM00906">
    <property type="entry name" value="Fungal_trans"/>
    <property type="match status" value="1"/>
</dbReference>
<dbReference type="PANTHER" id="PTHR47840:SF1">
    <property type="entry name" value="ZN(II)2CYS6 TRANSCRIPTION FACTOR (EUROFUNG)"/>
    <property type="match status" value="1"/>
</dbReference>
<dbReference type="PANTHER" id="PTHR47840">
    <property type="entry name" value="ZN(II)2CYS6 TRANSCRIPTION FACTOR (EUROFUNG)-RELATED"/>
    <property type="match status" value="1"/>
</dbReference>
<dbReference type="InterPro" id="IPR007219">
    <property type="entry name" value="XnlR_reg_dom"/>
</dbReference>
<keyword evidence="3" id="KW-0804">Transcription</keyword>
<evidence type="ECO:0000313" key="8">
    <source>
        <dbReference type="Proteomes" id="UP000664132"/>
    </source>
</evidence>
<evidence type="ECO:0000256" key="5">
    <source>
        <dbReference type="SAM" id="MobiDB-lite"/>
    </source>
</evidence>
<organism evidence="7 8">
    <name type="scientific">Cadophora malorum</name>
    <dbReference type="NCBI Taxonomy" id="108018"/>
    <lineage>
        <taxon>Eukaryota</taxon>
        <taxon>Fungi</taxon>
        <taxon>Dikarya</taxon>
        <taxon>Ascomycota</taxon>
        <taxon>Pezizomycotina</taxon>
        <taxon>Leotiomycetes</taxon>
        <taxon>Helotiales</taxon>
        <taxon>Ploettnerulaceae</taxon>
        <taxon>Cadophora</taxon>
    </lineage>
</organism>
<keyword evidence="1" id="KW-0479">Metal-binding</keyword>
<keyword evidence="4" id="KW-0539">Nucleus</keyword>
<dbReference type="PROSITE" id="PS50048">
    <property type="entry name" value="ZN2_CY6_FUNGAL_2"/>
    <property type="match status" value="1"/>
</dbReference>
<dbReference type="SUPFAM" id="SSF57701">
    <property type="entry name" value="Zn2/Cys6 DNA-binding domain"/>
    <property type="match status" value="1"/>
</dbReference>
<dbReference type="EMBL" id="JAFJYH010000180">
    <property type="protein sequence ID" value="KAG4416596.1"/>
    <property type="molecule type" value="Genomic_DNA"/>
</dbReference>
<accession>A0A8H7TBS6</accession>
<name>A0A8H7TBS6_9HELO</name>
<sequence length="736" mass="81660">MPTSGRVEKGMRKGTKSCVECRKRKVKCIFDAGTEKCLTCIARGTKCMTQTKNAGQIPGSSSAASSSKSVSLEERVAQLEALLISQASRDGSQSTPKESSASHEIPKSSDDVGVHRCNANMHLQMSEHESRTRRSYIDSQTDDPVTLQPVGSLFNNAIWKQKHEEGGWLEPSMGERNYSKTNNGGKLSPKNSQVCDELCKDLPSPRLMASIISATCSWWDTWRAVGTWLRDALSLNKLHTLQETINWSLASGEPAVAGLGLLCFATCLQQLDSKTHEAIIRQLPSSPGKLFYEYFGRVCRLVINNHGYSSTEPGVELILLAAKTYMNLGILKDVWILHHRAVTYAQLLGLHRPQRIAPDETESHEESRHEAWFTICERDLYTSLQLGLPYAANWQTIKPSLRSEPGTLRYFQYQMIRLSARILDRNSMGLEASVPDTRSIECDMDSSAIEMPFDFWDAPVALQAGRIDGQAYMSHLAVQFWYFQAKVLLHQPLMIQSIEDHQLMYHRDACLSACRDTLRMYHLMRSDSVSAFSMVKLIDYQAFVCSAILLLGVLGYGNRLPPLCSPNAEKEKDYNIVELTLNILRKASLVSDNTLASQAVQGLETLAMLVRYSIGRDNGAICTAPREDSVPYLKITVPGSGMITISPGKLMTRDECSSSEPARGLPLPTFTFSQQSGQASSSQEISTSLDFQHDQGLIGASAMDVSIMDMDWTNMFSAGLDDDWAWLADVNAAGMV</sequence>
<protein>
    <recommendedName>
        <fullName evidence="6">Zn(2)-C6 fungal-type domain-containing protein</fullName>
    </recommendedName>
</protein>
<dbReference type="AlphaFoldDB" id="A0A8H7TBS6"/>
<evidence type="ECO:0000256" key="3">
    <source>
        <dbReference type="ARBA" id="ARBA00023163"/>
    </source>
</evidence>
<comment type="caution">
    <text evidence="7">The sequence shown here is derived from an EMBL/GenBank/DDBJ whole genome shotgun (WGS) entry which is preliminary data.</text>
</comment>
<dbReference type="GO" id="GO:0006351">
    <property type="term" value="P:DNA-templated transcription"/>
    <property type="evidence" value="ECO:0007669"/>
    <property type="project" value="InterPro"/>
</dbReference>
<keyword evidence="8" id="KW-1185">Reference proteome</keyword>
<dbReference type="GO" id="GO:0008270">
    <property type="term" value="F:zinc ion binding"/>
    <property type="evidence" value="ECO:0007669"/>
    <property type="project" value="InterPro"/>
</dbReference>
<dbReference type="CDD" id="cd00067">
    <property type="entry name" value="GAL4"/>
    <property type="match status" value="1"/>
</dbReference>
<evidence type="ECO:0000256" key="4">
    <source>
        <dbReference type="ARBA" id="ARBA00023242"/>
    </source>
</evidence>
<feature type="region of interest" description="Disordered" evidence="5">
    <location>
        <begin position="86"/>
        <end position="113"/>
    </location>
</feature>
<dbReference type="Proteomes" id="UP000664132">
    <property type="component" value="Unassembled WGS sequence"/>
</dbReference>